<proteinExistence type="predicted"/>
<accession>A0ABR1KEV9</accession>
<sequence length="233" mass="26396">MALVTRDETPAFIDIPLAIGERVILELRYALIRRNRRVEADSLRFKVLMRPSHRPLLSGVILLRSASDEYQMVQKLWLSLVDEERPLRGAGCLIRQVCRGHHYNFIMSFEPPAYGIDPKALSFWPGYSSLARISLRLHVEGRWAKTLLVTNTSTKRPAESTGNLTTEKKRKVIDGTSSTNAVEATTSTVAIKREDGPNEQTTETPAHLAWKESEQRRGFDVSFQAFGSIRNFL</sequence>
<organism evidence="1 2">
    <name type="scientific">Phyllosticta citriasiana</name>
    <dbReference type="NCBI Taxonomy" id="595635"/>
    <lineage>
        <taxon>Eukaryota</taxon>
        <taxon>Fungi</taxon>
        <taxon>Dikarya</taxon>
        <taxon>Ascomycota</taxon>
        <taxon>Pezizomycotina</taxon>
        <taxon>Dothideomycetes</taxon>
        <taxon>Dothideomycetes incertae sedis</taxon>
        <taxon>Botryosphaeriales</taxon>
        <taxon>Phyllostictaceae</taxon>
        <taxon>Phyllosticta</taxon>
    </lineage>
</organism>
<reference evidence="1 2" key="1">
    <citation type="submission" date="2024-04" db="EMBL/GenBank/DDBJ databases">
        <title>Phyllosticta paracitricarpa is synonymous to the EU quarantine fungus P. citricarpa based on phylogenomic analyses.</title>
        <authorList>
            <consortium name="Lawrence Berkeley National Laboratory"/>
            <person name="Van Ingen-Buijs V.A."/>
            <person name="Van Westerhoven A.C."/>
            <person name="Haridas S."/>
            <person name="Skiadas P."/>
            <person name="Martin F."/>
            <person name="Groenewald J.Z."/>
            <person name="Crous P.W."/>
            <person name="Seidl M.F."/>
        </authorList>
    </citation>
    <scope>NUCLEOTIDE SEQUENCE [LARGE SCALE GENOMIC DNA]</scope>
    <source>
        <strain evidence="1 2">CBS 123371</strain>
    </source>
</reference>
<evidence type="ECO:0000313" key="2">
    <source>
        <dbReference type="Proteomes" id="UP001363622"/>
    </source>
</evidence>
<keyword evidence="2" id="KW-1185">Reference proteome</keyword>
<evidence type="ECO:0000313" key="1">
    <source>
        <dbReference type="EMBL" id="KAK7510492.1"/>
    </source>
</evidence>
<dbReference type="Proteomes" id="UP001363622">
    <property type="component" value="Unassembled WGS sequence"/>
</dbReference>
<dbReference type="EMBL" id="JBBPHU010000014">
    <property type="protein sequence ID" value="KAK7510492.1"/>
    <property type="molecule type" value="Genomic_DNA"/>
</dbReference>
<name>A0ABR1KEV9_9PEZI</name>
<protein>
    <submittedName>
        <fullName evidence="1">Uncharacterized protein</fullName>
    </submittedName>
</protein>
<gene>
    <name evidence="1" type="ORF">IWZ03DRAFT_79160</name>
</gene>
<comment type="caution">
    <text evidence="1">The sequence shown here is derived from an EMBL/GenBank/DDBJ whole genome shotgun (WGS) entry which is preliminary data.</text>
</comment>